<dbReference type="InterPro" id="IPR004113">
    <property type="entry name" value="FAD-bd_oxidored_4_C"/>
</dbReference>
<dbReference type="GO" id="GO:0003824">
    <property type="term" value="F:catalytic activity"/>
    <property type="evidence" value="ECO:0007669"/>
    <property type="project" value="InterPro"/>
</dbReference>
<keyword evidence="5" id="KW-1185">Reference proteome</keyword>
<proteinExistence type="predicted"/>
<gene>
    <name evidence="4" type="ORF">HKW67_12790</name>
</gene>
<evidence type="ECO:0000313" key="4">
    <source>
        <dbReference type="EMBL" id="QJR36319.1"/>
    </source>
</evidence>
<dbReference type="Gene3D" id="3.30.70.2190">
    <property type="match status" value="1"/>
</dbReference>
<dbReference type="EMBL" id="CP053085">
    <property type="protein sequence ID" value="QJR36319.1"/>
    <property type="molecule type" value="Genomic_DNA"/>
</dbReference>
<evidence type="ECO:0000256" key="1">
    <source>
        <dbReference type="ARBA" id="ARBA00022630"/>
    </source>
</evidence>
<dbReference type="InterPro" id="IPR016167">
    <property type="entry name" value="FAD-bd_PCMH_sub1"/>
</dbReference>
<reference evidence="4 5" key="1">
    <citation type="submission" date="2020-05" db="EMBL/GenBank/DDBJ databases">
        <title>Complete genome sequence of Gemmatimonas greenlandica TET16.</title>
        <authorList>
            <person name="Zeng Y."/>
        </authorList>
    </citation>
    <scope>NUCLEOTIDE SEQUENCE [LARGE SCALE GENOMIC DNA]</scope>
    <source>
        <strain evidence="4 5">TET16</strain>
    </source>
</reference>
<keyword evidence="2" id="KW-0274">FAD</keyword>
<dbReference type="KEGG" id="ggr:HKW67_12790"/>
<name>A0A6M4IRB9_9BACT</name>
<protein>
    <submittedName>
        <fullName evidence="4">FAD-binding oxidoreductase</fullName>
    </submittedName>
</protein>
<keyword evidence="1" id="KW-0285">Flavoprotein</keyword>
<dbReference type="Pfam" id="PF01565">
    <property type="entry name" value="FAD_binding_4"/>
    <property type="match status" value="1"/>
</dbReference>
<dbReference type="Pfam" id="PF02913">
    <property type="entry name" value="FAD-oxidase_C"/>
    <property type="match status" value="1"/>
</dbReference>
<evidence type="ECO:0000256" key="2">
    <source>
        <dbReference type="ARBA" id="ARBA00022827"/>
    </source>
</evidence>
<dbReference type="SUPFAM" id="SSF56176">
    <property type="entry name" value="FAD-binding/transporter-associated domain-like"/>
    <property type="match status" value="1"/>
</dbReference>
<dbReference type="InterPro" id="IPR036318">
    <property type="entry name" value="FAD-bd_PCMH-like_sf"/>
</dbReference>
<dbReference type="Gene3D" id="3.30.70.2740">
    <property type="match status" value="1"/>
</dbReference>
<accession>A0A6M4IRB9</accession>
<dbReference type="SUPFAM" id="SSF55103">
    <property type="entry name" value="FAD-linked oxidases, C-terminal domain"/>
    <property type="match status" value="1"/>
</dbReference>
<dbReference type="InterPro" id="IPR006094">
    <property type="entry name" value="Oxid_FAD_bind_N"/>
</dbReference>
<feature type="domain" description="FAD-binding PCMH-type" evidence="3">
    <location>
        <begin position="29"/>
        <end position="253"/>
    </location>
</feature>
<dbReference type="RefSeq" id="WP_171225751.1">
    <property type="nucleotide sequence ID" value="NZ_CP053085.1"/>
</dbReference>
<evidence type="ECO:0000313" key="5">
    <source>
        <dbReference type="Proteomes" id="UP000500938"/>
    </source>
</evidence>
<evidence type="ECO:0000259" key="3">
    <source>
        <dbReference type="PROSITE" id="PS51387"/>
    </source>
</evidence>
<dbReference type="Gene3D" id="3.30.43.10">
    <property type="entry name" value="Uridine Diphospho-n-acetylenolpyruvylglucosamine Reductase, domain 2"/>
    <property type="match status" value="1"/>
</dbReference>
<dbReference type="GO" id="GO:0071949">
    <property type="term" value="F:FAD binding"/>
    <property type="evidence" value="ECO:0007669"/>
    <property type="project" value="InterPro"/>
</dbReference>
<dbReference type="PANTHER" id="PTHR42934:SF2">
    <property type="entry name" value="GLYCOLATE OXIDASE SUBUNIT GLCD"/>
    <property type="match status" value="1"/>
</dbReference>
<sequence length="545" mass="57532">MIESPPDFRGVFRTDLLARAMYAEGAGIARCVPAGVAVPVDADDVPALMRWGKREGIALMPRGSGSGMAAGAVGPGVIVDLSRLRHLGPVDVDERVIRVGAGATRGEIDDAGRRVGLRFPVDPSSGAFCTIGGMVGANAAGARTLKFGATRPWVHGVRCVFDDGTDVWVRRGEPWPIGVPAVRRVSDALSQISAQLGSEIPAYALTHAGVRKESSGYAIADALRADGHLVDLLVGSEGTLAIFTEVELSLIPAAGATATILAIFDSLEAATACAVEARIDGATACELLDRTFLDVAATDGPTGIPSDAEAVLLMEVEGESAAEALHAMTQLAARATRHGASDVHTAVDADSEHRLWALRHAASPILSRLAPRLRSMQFIEDGCVPPDRFPDYVRGVRRALDHFDMPGVIFGHAGDAHAHVNPLVDVTRAGWRDRVHGILDRVCELTAVLGGTLSGEHGDGRLRAPLMDRVWGLEARGAFAHVKDAADPSGVLNPGCKIAREGDRAISTLRHDPDAPPLPPAARAALDDIERTRSWNRFRLDGLEG</sequence>
<organism evidence="4 5">
    <name type="scientific">Gemmatimonas groenlandica</name>
    <dbReference type="NCBI Taxonomy" id="2732249"/>
    <lineage>
        <taxon>Bacteria</taxon>
        <taxon>Pseudomonadati</taxon>
        <taxon>Gemmatimonadota</taxon>
        <taxon>Gemmatimonadia</taxon>
        <taxon>Gemmatimonadales</taxon>
        <taxon>Gemmatimonadaceae</taxon>
        <taxon>Gemmatimonas</taxon>
    </lineage>
</organism>
<dbReference type="InterPro" id="IPR051914">
    <property type="entry name" value="FAD-linked_OxidoTrans_Type4"/>
</dbReference>
<dbReference type="InterPro" id="IPR016164">
    <property type="entry name" value="FAD-linked_Oxase-like_C"/>
</dbReference>
<dbReference type="PROSITE" id="PS51387">
    <property type="entry name" value="FAD_PCMH"/>
    <property type="match status" value="1"/>
</dbReference>
<dbReference type="PANTHER" id="PTHR42934">
    <property type="entry name" value="GLYCOLATE OXIDASE SUBUNIT GLCD"/>
    <property type="match status" value="1"/>
</dbReference>
<dbReference type="InterPro" id="IPR016166">
    <property type="entry name" value="FAD-bd_PCMH"/>
</dbReference>
<dbReference type="Gene3D" id="3.30.465.10">
    <property type="match status" value="1"/>
</dbReference>
<dbReference type="Proteomes" id="UP000500938">
    <property type="component" value="Chromosome"/>
</dbReference>
<dbReference type="AlphaFoldDB" id="A0A6M4IRB9"/>
<dbReference type="InterPro" id="IPR016169">
    <property type="entry name" value="FAD-bd_PCMH_sub2"/>
</dbReference>